<dbReference type="AlphaFoldDB" id="A0AAU9D5R0"/>
<keyword evidence="16" id="KW-0131">Cell cycle</keyword>
<keyword evidence="9" id="KW-0573">Peptidoglycan synthesis</keyword>
<dbReference type="FunFam" id="3.40.710.10:FF:000024">
    <property type="entry name" value="Penicillin-binding protein 2"/>
    <property type="match status" value="1"/>
</dbReference>
<organism evidence="16 17">
    <name type="scientific">Haliovirga abyssi</name>
    <dbReference type="NCBI Taxonomy" id="2996794"/>
    <lineage>
        <taxon>Bacteria</taxon>
        <taxon>Fusobacteriati</taxon>
        <taxon>Fusobacteriota</taxon>
        <taxon>Fusobacteriia</taxon>
        <taxon>Fusobacteriales</taxon>
        <taxon>Haliovirgaceae</taxon>
        <taxon>Haliovirga</taxon>
    </lineage>
</organism>
<keyword evidence="6 13" id="KW-0812">Transmembrane</keyword>
<keyword evidence="7" id="KW-0378">Hydrolase</keyword>
<dbReference type="GO" id="GO:0008658">
    <property type="term" value="F:penicillin binding"/>
    <property type="evidence" value="ECO:0007669"/>
    <property type="project" value="InterPro"/>
</dbReference>
<dbReference type="SUPFAM" id="SSF56519">
    <property type="entry name" value="Penicillin binding protein dimerisation domain"/>
    <property type="match status" value="1"/>
</dbReference>
<evidence type="ECO:0000256" key="5">
    <source>
        <dbReference type="ARBA" id="ARBA00022670"/>
    </source>
</evidence>
<dbReference type="InterPro" id="IPR050515">
    <property type="entry name" value="Beta-lactam/transpept"/>
</dbReference>
<keyword evidence="8" id="KW-0133">Cell shape</keyword>
<keyword evidence="11 13" id="KW-0472">Membrane</keyword>
<evidence type="ECO:0000256" key="10">
    <source>
        <dbReference type="ARBA" id="ARBA00022989"/>
    </source>
</evidence>
<keyword evidence="5" id="KW-0645">Protease</keyword>
<dbReference type="GO" id="GO:0071972">
    <property type="term" value="F:peptidoglycan L,D-transpeptidase activity"/>
    <property type="evidence" value="ECO:0007669"/>
    <property type="project" value="TreeGrafter"/>
</dbReference>
<protein>
    <submittedName>
        <fullName evidence="16">Cell division protein FtsI</fullName>
    </submittedName>
</protein>
<keyword evidence="17" id="KW-1185">Reference proteome</keyword>
<keyword evidence="16" id="KW-0132">Cell division</keyword>
<evidence type="ECO:0000313" key="17">
    <source>
        <dbReference type="Proteomes" id="UP001321582"/>
    </source>
</evidence>
<dbReference type="InterPro" id="IPR036138">
    <property type="entry name" value="PBP_dimer_sf"/>
</dbReference>
<gene>
    <name evidence="16" type="ORF">HLVA_04620</name>
</gene>
<evidence type="ECO:0000256" key="11">
    <source>
        <dbReference type="ARBA" id="ARBA00023136"/>
    </source>
</evidence>
<evidence type="ECO:0000259" key="15">
    <source>
        <dbReference type="Pfam" id="PF03717"/>
    </source>
</evidence>
<dbReference type="KEGG" id="haby:HLVA_04620"/>
<accession>A0AAU9D5R0</accession>
<evidence type="ECO:0000256" key="4">
    <source>
        <dbReference type="ARBA" id="ARBA00022519"/>
    </source>
</evidence>
<comment type="subcellular location">
    <subcellularLocation>
        <location evidence="2">Cell membrane</location>
    </subcellularLocation>
    <subcellularLocation>
        <location evidence="1">Membrane</location>
        <topology evidence="1">Single-pass membrane protein</topology>
    </subcellularLocation>
</comment>
<keyword evidence="3" id="KW-1003">Cell membrane</keyword>
<dbReference type="NCBIfam" id="TIGR03423">
    <property type="entry name" value="pbp2_mrdA"/>
    <property type="match status" value="1"/>
</dbReference>
<evidence type="ECO:0000259" key="14">
    <source>
        <dbReference type="Pfam" id="PF00905"/>
    </source>
</evidence>
<evidence type="ECO:0000256" key="6">
    <source>
        <dbReference type="ARBA" id="ARBA00022692"/>
    </source>
</evidence>
<dbReference type="EMBL" id="AP027059">
    <property type="protein sequence ID" value="BDU49893.1"/>
    <property type="molecule type" value="Genomic_DNA"/>
</dbReference>
<feature type="domain" description="Penicillin-binding protein dimerisation" evidence="15">
    <location>
        <begin position="54"/>
        <end position="223"/>
    </location>
</feature>
<dbReference type="Proteomes" id="UP001321582">
    <property type="component" value="Chromosome"/>
</dbReference>
<dbReference type="InterPro" id="IPR005311">
    <property type="entry name" value="PBP_dimer"/>
</dbReference>
<dbReference type="Gene3D" id="3.90.1310.10">
    <property type="entry name" value="Penicillin-binding protein 2a (Domain 2)"/>
    <property type="match status" value="2"/>
</dbReference>
<evidence type="ECO:0000256" key="3">
    <source>
        <dbReference type="ARBA" id="ARBA00022475"/>
    </source>
</evidence>
<dbReference type="InterPro" id="IPR017790">
    <property type="entry name" value="Penicillin-binding_protein_2"/>
</dbReference>
<dbReference type="Gene3D" id="1.10.10.1230">
    <property type="entry name" value="Penicillin-binding protein, N-terminal non-catalytic domain, head sub-domain"/>
    <property type="match status" value="1"/>
</dbReference>
<dbReference type="Pfam" id="PF03717">
    <property type="entry name" value="PBP_dimer"/>
    <property type="match status" value="1"/>
</dbReference>
<proteinExistence type="predicted"/>
<dbReference type="GO" id="GO:0006508">
    <property type="term" value="P:proteolysis"/>
    <property type="evidence" value="ECO:0007669"/>
    <property type="project" value="UniProtKB-KW"/>
</dbReference>
<dbReference type="InterPro" id="IPR001460">
    <property type="entry name" value="PCN-bd_Tpept"/>
</dbReference>
<evidence type="ECO:0000256" key="12">
    <source>
        <dbReference type="ARBA" id="ARBA00023316"/>
    </source>
</evidence>
<evidence type="ECO:0000256" key="8">
    <source>
        <dbReference type="ARBA" id="ARBA00022960"/>
    </source>
</evidence>
<dbReference type="GO" id="GO:0005886">
    <property type="term" value="C:plasma membrane"/>
    <property type="evidence" value="ECO:0007669"/>
    <property type="project" value="UniProtKB-SubCell"/>
</dbReference>
<dbReference type="GO" id="GO:0071555">
    <property type="term" value="P:cell wall organization"/>
    <property type="evidence" value="ECO:0007669"/>
    <property type="project" value="UniProtKB-KW"/>
</dbReference>
<dbReference type="RefSeq" id="WP_307904834.1">
    <property type="nucleotide sequence ID" value="NZ_AP027059.1"/>
</dbReference>
<evidence type="ECO:0000313" key="16">
    <source>
        <dbReference type="EMBL" id="BDU49893.1"/>
    </source>
</evidence>
<feature type="transmembrane region" description="Helical" evidence="13">
    <location>
        <begin position="12"/>
        <end position="31"/>
    </location>
</feature>
<dbReference type="GO" id="GO:0009002">
    <property type="term" value="F:serine-type D-Ala-D-Ala carboxypeptidase activity"/>
    <property type="evidence" value="ECO:0007669"/>
    <property type="project" value="InterPro"/>
</dbReference>
<sequence length="579" mass="66281">MKLNRENDTRVYIFIGFVILFFTILLIRLFFMQVVEWKYYKKLSKNNRTKIREIEAPRGKIYDRNGKLLVTNVAGYKLVYLNKRKYTPEILKKIGEILNRSQKQIIKLIKNGYIYGYTGENVLVEDLNRNIALKLMENIDNFPYLDVITYPKRKYLYNDLASHVLGYIRSINTKEFDKLRKLGYNQGDKIGKKGIEKKYENLLKGKNGLEYIEVNALNKLVNRLDTNVATPGKDLKLSIDIELEKDMSNYLKGKKAAFIAMEAKTGRIITFVSSPGYDLNKFTGKMTQKEWNSILKNPNRPLENRGSVGTYPPGSIFKPIVAMAVLNSGISPDKTIFDPGYYKIGKWRWNDWKLSGHGIVNLEDAIVHSCDTYFYTMGDKIGYKKIVDMSKQFGIGRKTGIDIPEERAGNLPDEKWKRRVVNEPWYGGDTINLSIGQGYLTTTPLQMLEAYDILANKGVGYKPHFVEEIDGKEVKKVIKYKVNLKKEYFDIINLALRKVVKEGTAANINMKNIEIAGKTGSAENSHYKITHAWFAGFAPYDNPEIVFVSFIEGGGHGGSHAAPAAKEFVKKYFENRMVK</sequence>
<dbReference type="InterPro" id="IPR012338">
    <property type="entry name" value="Beta-lactam/transpept-like"/>
</dbReference>
<evidence type="ECO:0000256" key="13">
    <source>
        <dbReference type="SAM" id="Phobius"/>
    </source>
</evidence>
<feature type="domain" description="Penicillin-binding protein transpeptidase" evidence="14">
    <location>
        <begin position="257"/>
        <end position="569"/>
    </location>
</feature>
<dbReference type="SUPFAM" id="SSF56601">
    <property type="entry name" value="beta-lactamase/transpeptidase-like"/>
    <property type="match status" value="1"/>
</dbReference>
<dbReference type="PANTHER" id="PTHR30627:SF2">
    <property type="entry name" value="PEPTIDOGLYCAN D,D-TRANSPEPTIDASE MRDA"/>
    <property type="match status" value="1"/>
</dbReference>
<evidence type="ECO:0000256" key="2">
    <source>
        <dbReference type="ARBA" id="ARBA00004236"/>
    </source>
</evidence>
<keyword evidence="10 13" id="KW-1133">Transmembrane helix</keyword>
<reference evidence="16 17" key="1">
    <citation type="submission" date="2022-11" db="EMBL/GenBank/DDBJ databases">
        <title>Haliovirga abyssi gen. nov., sp. nov., a mesophilic fermentative bacterium isolated from the Iheya North hydrothermal field and the proposal of Haliovirgaceae fam. nov.</title>
        <authorList>
            <person name="Miyazaki U."/>
            <person name="Tame A."/>
            <person name="Miyazaki J."/>
            <person name="Takai K."/>
            <person name="Sawayama S."/>
            <person name="Kitajima M."/>
            <person name="Okamoto A."/>
            <person name="Nakagawa S."/>
        </authorList>
    </citation>
    <scope>NUCLEOTIDE SEQUENCE [LARGE SCALE GENOMIC DNA]</scope>
    <source>
        <strain evidence="16 17">IC12</strain>
    </source>
</reference>
<keyword evidence="4" id="KW-0997">Cell inner membrane</keyword>
<evidence type="ECO:0000256" key="7">
    <source>
        <dbReference type="ARBA" id="ARBA00022801"/>
    </source>
</evidence>
<keyword evidence="12" id="KW-0961">Cell wall biogenesis/degradation</keyword>
<evidence type="ECO:0000256" key="1">
    <source>
        <dbReference type="ARBA" id="ARBA00004167"/>
    </source>
</evidence>
<dbReference type="PANTHER" id="PTHR30627">
    <property type="entry name" value="PEPTIDOGLYCAN D,D-TRANSPEPTIDASE"/>
    <property type="match status" value="1"/>
</dbReference>
<dbReference type="GO" id="GO:0008360">
    <property type="term" value="P:regulation of cell shape"/>
    <property type="evidence" value="ECO:0007669"/>
    <property type="project" value="UniProtKB-KW"/>
</dbReference>
<dbReference type="GO" id="GO:0051301">
    <property type="term" value="P:cell division"/>
    <property type="evidence" value="ECO:0007669"/>
    <property type="project" value="UniProtKB-KW"/>
</dbReference>
<dbReference type="Pfam" id="PF00905">
    <property type="entry name" value="Transpeptidase"/>
    <property type="match status" value="1"/>
</dbReference>
<dbReference type="Gene3D" id="3.40.710.10">
    <property type="entry name" value="DD-peptidase/beta-lactamase superfamily"/>
    <property type="match status" value="1"/>
</dbReference>
<dbReference type="GO" id="GO:0009252">
    <property type="term" value="P:peptidoglycan biosynthetic process"/>
    <property type="evidence" value="ECO:0007669"/>
    <property type="project" value="UniProtKB-KW"/>
</dbReference>
<evidence type="ECO:0000256" key="9">
    <source>
        <dbReference type="ARBA" id="ARBA00022984"/>
    </source>
</evidence>
<name>A0AAU9D5R0_9FUSO</name>